<dbReference type="PANTHER" id="PTHR48069">
    <property type="entry name" value="DIHYDROFOLATE REDUCTASE"/>
    <property type="match status" value="1"/>
</dbReference>
<dbReference type="InterPro" id="IPR001796">
    <property type="entry name" value="DHFR_dom"/>
</dbReference>
<dbReference type="Proteomes" id="UP000317998">
    <property type="component" value="Unassembled WGS sequence"/>
</dbReference>
<dbReference type="Pfam" id="PF00186">
    <property type="entry name" value="DHFR_1"/>
    <property type="match status" value="1"/>
</dbReference>
<sequence length="185" mass="19863">MSAPRTAPAVRIGLIWAEAEGGVIGRDGAMPWHIPEDLAHFKRVTLGSPVVMGRKTWDSLPPRFRPLEGRRNIVVTRDEGWQAEGADVVHSIPDALGLAASEASGSGSASGGLVWVIGGGEIFAAVMADAERLEVTEIRARFEGDAMAPAIGEGWRAVSRDPEGGWLSSRTGLDYRFVSYERARL</sequence>
<name>A0A542YJW3_9MICO</name>
<dbReference type="InterPro" id="IPR012259">
    <property type="entry name" value="DHFR"/>
</dbReference>
<keyword evidence="11" id="KW-1185">Reference proteome</keyword>
<dbReference type="SUPFAM" id="SSF53597">
    <property type="entry name" value="Dihydrofolate reductase-like"/>
    <property type="match status" value="1"/>
</dbReference>
<dbReference type="GO" id="GO:0046655">
    <property type="term" value="P:folic acid metabolic process"/>
    <property type="evidence" value="ECO:0007669"/>
    <property type="project" value="TreeGrafter"/>
</dbReference>
<dbReference type="PROSITE" id="PS00075">
    <property type="entry name" value="DHFR_1"/>
    <property type="match status" value="1"/>
</dbReference>
<evidence type="ECO:0000259" key="9">
    <source>
        <dbReference type="PROSITE" id="PS51330"/>
    </source>
</evidence>
<dbReference type="GO" id="GO:0006730">
    <property type="term" value="P:one-carbon metabolic process"/>
    <property type="evidence" value="ECO:0007669"/>
    <property type="project" value="UniProtKB-KW"/>
</dbReference>
<comment type="catalytic activity">
    <reaction evidence="7">
        <text>(6S)-5,6,7,8-tetrahydrofolate + NADP(+) = 7,8-dihydrofolate + NADPH + H(+)</text>
        <dbReference type="Rhea" id="RHEA:15009"/>
        <dbReference type="ChEBI" id="CHEBI:15378"/>
        <dbReference type="ChEBI" id="CHEBI:57451"/>
        <dbReference type="ChEBI" id="CHEBI:57453"/>
        <dbReference type="ChEBI" id="CHEBI:57783"/>
        <dbReference type="ChEBI" id="CHEBI:58349"/>
        <dbReference type="EC" id="1.5.1.3"/>
    </reaction>
</comment>
<accession>A0A542YJW3</accession>
<comment type="function">
    <text evidence="7">Key enzyme in folate metabolism. Catalyzes an essential reaction for de novo glycine and purine synthesis, and for DNA precursor synthesis.</text>
</comment>
<comment type="pathway">
    <text evidence="1 7">Cofactor biosynthesis; tetrahydrofolate biosynthesis; 5,6,7,8-tetrahydrofolate from 7,8-dihydrofolate: step 1/1.</text>
</comment>
<dbReference type="PANTHER" id="PTHR48069:SF3">
    <property type="entry name" value="DIHYDROFOLATE REDUCTASE"/>
    <property type="match status" value="1"/>
</dbReference>
<comment type="caution">
    <text evidence="10">The sequence shown here is derived from an EMBL/GenBank/DDBJ whole genome shotgun (WGS) entry which is preliminary data.</text>
</comment>
<dbReference type="PROSITE" id="PS51330">
    <property type="entry name" value="DHFR_2"/>
    <property type="match status" value="1"/>
</dbReference>
<dbReference type="GO" id="GO:0046654">
    <property type="term" value="P:tetrahydrofolate biosynthetic process"/>
    <property type="evidence" value="ECO:0007669"/>
    <property type="project" value="UniProtKB-UniPathway"/>
</dbReference>
<evidence type="ECO:0000256" key="6">
    <source>
        <dbReference type="ARBA" id="ARBA00023002"/>
    </source>
</evidence>
<evidence type="ECO:0000256" key="8">
    <source>
        <dbReference type="RuleBase" id="RU004474"/>
    </source>
</evidence>
<evidence type="ECO:0000256" key="1">
    <source>
        <dbReference type="ARBA" id="ARBA00004903"/>
    </source>
</evidence>
<reference evidence="10 11" key="1">
    <citation type="submission" date="2019-06" db="EMBL/GenBank/DDBJ databases">
        <title>Sequencing the genomes of 1000 actinobacteria strains.</title>
        <authorList>
            <person name="Klenk H.-P."/>
        </authorList>
    </citation>
    <scope>NUCLEOTIDE SEQUENCE [LARGE SCALE GENOMIC DNA]</scope>
    <source>
        <strain evidence="10 11">DSM 26477</strain>
    </source>
</reference>
<dbReference type="CDD" id="cd00209">
    <property type="entry name" value="DHFR"/>
    <property type="match status" value="1"/>
</dbReference>
<keyword evidence="6 7" id="KW-0560">Oxidoreductase</keyword>
<dbReference type="AlphaFoldDB" id="A0A542YJW3"/>
<feature type="domain" description="DHFR" evidence="9">
    <location>
        <begin position="11"/>
        <end position="182"/>
    </location>
</feature>
<dbReference type="InterPro" id="IPR017925">
    <property type="entry name" value="DHFR_CS"/>
</dbReference>
<dbReference type="EC" id="1.5.1.3" evidence="3 7"/>
<evidence type="ECO:0000313" key="11">
    <source>
        <dbReference type="Proteomes" id="UP000317998"/>
    </source>
</evidence>
<comment type="similarity">
    <text evidence="2 7 8">Belongs to the dihydrofolate reductase family.</text>
</comment>
<proteinExistence type="inferred from homology"/>
<dbReference type="RefSeq" id="WP_141880496.1">
    <property type="nucleotide sequence ID" value="NZ_VFOM01000001.1"/>
</dbReference>
<dbReference type="EMBL" id="VFOM01000001">
    <property type="protein sequence ID" value="TQL48383.1"/>
    <property type="molecule type" value="Genomic_DNA"/>
</dbReference>
<dbReference type="UniPathway" id="UPA00077">
    <property type="reaction ID" value="UER00158"/>
</dbReference>
<evidence type="ECO:0000256" key="7">
    <source>
        <dbReference type="PIRNR" id="PIRNR000194"/>
    </source>
</evidence>
<keyword evidence="5 7" id="KW-0521">NADP</keyword>
<dbReference type="Gene3D" id="3.40.430.10">
    <property type="entry name" value="Dihydrofolate Reductase, subunit A"/>
    <property type="match status" value="1"/>
</dbReference>
<dbReference type="GO" id="GO:0004146">
    <property type="term" value="F:dihydrofolate reductase activity"/>
    <property type="evidence" value="ECO:0007669"/>
    <property type="project" value="UniProtKB-EC"/>
</dbReference>
<evidence type="ECO:0000256" key="2">
    <source>
        <dbReference type="ARBA" id="ARBA00009539"/>
    </source>
</evidence>
<dbReference type="GO" id="GO:0005829">
    <property type="term" value="C:cytosol"/>
    <property type="evidence" value="ECO:0007669"/>
    <property type="project" value="TreeGrafter"/>
</dbReference>
<organism evidence="10 11">
    <name type="scientific">Homoserinimonas aerilata</name>
    <dbReference type="NCBI Taxonomy" id="1162970"/>
    <lineage>
        <taxon>Bacteria</taxon>
        <taxon>Bacillati</taxon>
        <taxon>Actinomycetota</taxon>
        <taxon>Actinomycetes</taxon>
        <taxon>Micrococcales</taxon>
        <taxon>Microbacteriaceae</taxon>
        <taxon>Homoserinimonas</taxon>
    </lineage>
</organism>
<protein>
    <recommendedName>
        <fullName evidence="3 7">Dihydrofolate reductase</fullName>
        <ecNumber evidence="3 7">1.5.1.3</ecNumber>
    </recommendedName>
</protein>
<dbReference type="PIRSF" id="PIRSF000194">
    <property type="entry name" value="DHFR"/>
    <property type="match status" value="1"/>
</dbReference>
<evidence type="ECO:0000256" key="4">
    <source>
        <dbReference type="ARBA" id="ARBA00022563"/>
    </source>
</evidence>
<evidence type="ECO:0000313" key="10">
    <source>
        <dbReference type="EMBL" id="TQL48383.1"/>
    </source>
</evidence>
<gene>
    <name evidence="10" type="ORF">FB562_1477</name>
</gene>
<evidence type="ECO:0000256" key="5">
    <source>
        <dbReference type="ARBA" id="ARBA00022857"/>
    </source>
</evidence>
<dbReference type="GO" id="GO:0050661">
    <property type="term" value="F:NADP binding"/>
    <property type="evidence" value="ECO:0007669"/>
    <property type="project" value="InterPro"/>
</dbReference>
<dbReference type="OrthoDB" id="9804315at2"/>
<dbReference type="InterPro" id="IPR024072">
    <property type="entry name" value="DHFR-like_dom_sf"/>
</dbReference>
<dbReference type="PRINTS" id="PR00070">
    <property type="entry name" value="DHFR"/>
</dbReference>
<evidence type="ECO:0000256" key="3">
    <source>
        <dbReference type="ARBA" id="ARBA00012856"/>
    </source>
</evidence>
<dbReference type="GO" id="GO:0046452">
    <property type="term" value="P:dihydrofolate metabolic process"/>
    <property type="evidence" value="ECO:0007669"/>
    <property type="project" value="TreeGrafter"/>
</dbReference>
<keyword evidence="4 7" id="KW-0554">One-carbon metabolism</keyword>